<evidence type="ECO:0000313" key="2">
    <source>
        <dbReference type="Proteomes" id="UP000620075"/>
    </source>
</evidence>
<comment type="caution">
    <text evidence="1">The sequence shown here is derived from an EMBL/GenBank/DDBJ whole genome shotgun (WGS) entry which is preliminary data.</text>
</comment>
<name>A0A934KEB1_9BACT</name>
<reference evidence="1 2" key="1">
    <citation type="submission" date="2020-10" db="EMBL/GenBank/DDBJ databases">
        <title>Ca. Dormibacterota MAGs.</title>
        <authorList>
            <person name="Montgomery K."/>
        </authorList>
    </citation>
    <scope>NUCLEOTIDE SEQUENCE [LARGE SCALE GENOMIC DNA]</scope>
    <source>
        <strain evidence="1">SC8811_S16_3</strain>
    </source>
</reference>
<proteinExistence type="predicted"/>
<dbReference type="Proteomes" id="UP000620075">
    <property type="component" value="Unassembled WGS sequence"/>
</dbReference>
<gene>
    <name evidence="1" type="ORF">JF888_02580</name>
</gene>
<sequence length="114" mass="13073">MARIEDANTDIGRLELETRRRRIAQSRQGQLIRATDEMIAELEELNVRGTDRVPAVLRRHAEAVLSALPPTAEPLEARYRVDAMMEVLYRAQELLFQQRPSRSLPLDSREPIPA</sequence>
<protein>
    <submittedName>
        <fullName evidence="1">Uncharacterized protein</fullName>
    </submittedName>
</protein>
<dbReference type="RefSeq" id="WP_338176456.1">
    <property type="nucleotide sequence ID" value="NZ_JAEKNQ010000013.1"/>
</dbReference>
<evidence type="ECO:0000313" key="1">
    <source>
        <dbReference type="EMBL" id="MBJ7602072.1"/>
    </source>
</evidence>
<dbReference type="AlphaFoldDB" id="A0A934KEB1"/>
<organism evidence="1 2">
    <name type="scientific">Candidatus Dormiibacter inghamiae</name>
    <dbReference type="NCBI Taxonomy" id="3127013"/>
    <lineage>
        <taxon>Bacteria</taxon>
        <taxon>Bacillati</taxon>
        <taxon>Candidatus Dormiibacterota</taxon>
        <taxon>Candidatus Dormibacteria</taxon>
        <taxon>Candidatus Dormibacterales</taxon>
        <taxon>Candidatus Dormibacteraceae</taxon>
        <taxon>Candidatus Dormiibacter</taxon>
    </lineage>
</organism>
<accession>A0A934KEB1</accession>
<dbReference type="EMBL" id="JAEKNQ010000013">
    <property type="protein sequence ID" value="MBJ7602072.1"/>
    <property type="molecule type" value="Genomic_DNA"/>
</dbReference>